<dbReference type="InterPro" id="IPR052897">
    <property type="entry name" value="Sec-Metab_Biosynth_Hydrolase"/>
</dbReference>
<dbReference type="RefSeq" id="WP_406694360.1">
    <property type="nucleotide sequence ID" value="NZ_CP155447.1"/>
</dbReference>
<dbReference type="PANTHER" id="PTHR37017:SF11">
    <property type="entry name" value="ESTERASE_LIPASE_THIOESTERASE DOMAIN-CONTAINING PROTEIN"/>
    <property type="match status" value="1"/>
</dbReference>
<feature type="domain" description="AB hydrolase-1" evidence="2">
    <location>
        <begin position="36"/>
        <end position="302"/>
    </location>
</feature>
<organism evidence="3">
    <name type="scientific">Singulisphaera sp. Ch08</name>
    <dbReference type="NCBI Taxonomy" id="3120278"/>
    <lineage>
        <taxon>Bacteria</taxon>
        <taxon>Pseudomonadati</taxon>
        <taxon>Planctomycetota</taxon>
        <taxon>Planctomycetia</taxon>
        <taxon>Isosphaerales</taxon>
        <taxon>Isosphaeraceae</taxon>
        <taxon>Singulisphaera</taxon>
    </lineage>
</organism>
<dbReference type="EMBL" id="CP155447">
    <property type="protein sequence ID" value="XBH01618.1"/>
    <property type="molecule type" value="Genomic_DNA"/>
</dbReference>
<dbReference type="SUPFAM" id="SSF53474">
    <property type="entry name" value="alpha/beta-Hydrolases"/>
    <property type="match status" value="1"/>
</dbReference>
<dbReference type="AlphaFoldDB" id="A0AAU7C8Y7"/>
<dbReference type="GO" id="GO:0016787">
    <property type="term" value="F:hydrolase activity"/>
    <property type="evidence" value="ECO:0007669"/>
    <property type="project" value="UniProtKB-KW"/>
</dbReference>
<evidence type="ECO:0000256" key="1">
    <source>
        <dbReference type="SAM" id="SignalP"/>
    </source>
</evidence>
<gene>
    <name evidence="3" type="ORF">V5E97_25120</name>
</gene>
<proteinExistence type="predicted"/>
<evidence type="ECO:0000259" key="2">
    <source>
        <dbReference type="Pfam" id="PF12697"/>
    </source>
</evidence>
<dbReference type="InterPro" id="IPR029058">
    <property type="entry name" value="AB_hydrolase_fold"/>
</dbReference>
<keyword evidence="3" id="KW-0378">Hydrolase</keyword>
<evidence type="ECO:0000313" key="3">
    <source>
        <dbReference type="EMBL" id="XBH01618.1"/>
    </source>
</evidence>
<dbReference type="Gene3D" id="3.40.50.1820">
    <property type="entry name" value="alpha/beta hydrolase"/>
    <property type="match status" value="1"/>
</dbReference>
<feature type="chain" id="PRO_5043817635" evidence="1">
    <location>
        <begin position="20"/>
        <end position="308"/>
    </location>
</feature>
<reference evidence="3" key="1">
    <citation type="submission" date="2024-05" db="EMBL/GenBank/DDBJ databases">
        <title>Planctomycetes of the genus Singulisphaera possess chitinolytic capabilities.</title>
        <authorList>
            <person name="Ivanova A."/>
        </authorList>
    </citation>
    <scope>NUCLEOTIDE SEQUENCE</scope>
    <source>
        <strain evidence="3">Ch08T</strain>
    </source>
</reference>
<name>A0AAU7C8Y7_9BACT</name>
<dbReference type="InterPro" id="IPR000073">
    <property type="entry name" value="AB_hydrolase_1"/>
</dbReference>
<feature type="signal peptide" evidence="1">
    <location>
        <begin position="1"/>
        <end position="19"/>
    </location>
</feature>
<protein>
    <submittedName>
        <fullName evidence="3">Alpha/beta hydrolase</fullName>
    </submittedName>
</protein>
<dbReference type="PANTHER" id="PTHR37017">
    <property type="entry name" value="AB HYDROLASE-1 DOMAIN-CONTAINING PROTEIN-RELATED"/>
    <property type="match status" value="1"/>
</dbReference>
<sequence>MSRRRFQVASLLAWGGTFAAATSGASPQRGKDQGTFLLVHGSWHSAIHWDAVSAILAGKGSRVLATDLPGHGLKAKFPEAYLRQDLAALATEPSPLKDVSLNDYVAAVVTAARGLAQCGPLTVVGHSLGGLAITRAAEAIPGLIHRLVYLTAYCPVRLPSVLGYATLPENARSRFKGLLLGDPKRIGAFRINSRSCNPAFIEEIRQTLYNDLPAQAFAPFAHSLTSDDPLLPMITDARGTRDRWGRVHRTFIRCTLDNVIPIALQDRMIREADAFTPENRFEVKTLDAGHSPFASQPEQLAAILAALA</sequence>
<keyword evidence="1" id="KW-0732">Signal</keyword>
<dbReference type="Pfam" id="PF12697">
    <property type="entry name" value="Abhydrolase_6"/>
    <property type="match status" value="1"/>
</dbReference>
<accession>A0AAU7C8Y7</accession>